<evidence type="ECO:0000313" key="1">
    <source>
        <dbReference type="EMBL" id="MCJ8736652.1"/>
    </source>
</evidence>
<comment type="caution">
    <text evidence="1">The sequence shown here is derived from an EMBL/GenBank/DDBJ whole genome shotgun (WGS) entry which is preliminary data.</text>
</comment>
<organism evidence="1 2">
    <name type="scientific">Pangasius djambal</name>
    <dbReference type="NCBI Taxonomy" id="1691987"/>
    <lineage>
        <taxon>Eukaryota</taxon>
        <taxon>Metazoa</taxon>
        <taxon>Chordata</taxon>
        <taxon>Craniata</taxon>
        <taxon>Vertebrata</taxon>
        <taxon>Euteleostomi</taxon>
        <taxon>Actinopterygii</taxon>
        <taxon>Neopterygii</taxon>
        <taxon>Teleostei</taxon>
        <taxon>Ostariophysi</taxon>
        <taxon>Siluriformes</taxon>
        <taxon>Pangasiidae</taxon>
        <taxon>Pangasius</taxon>
    </lineage>
</organism>
<dbReference type="Proteomes" id="UP000830395">
    <property type="component" value="Chromosome 10"/>
</dbReference>
<dbReference type="EMBL" id="CM040984">
    <property type="protein sequence ID" value="MCJ8736652.1"/>
    <property type="molecule type" value="Genomic_DNA"/>
</dbReference>
<gene>
    <name evidence="1" type="ORF">PDJAM_G00014980</name>
</gene>
<keyword evidence="2" id="KW-1185">Reference proteome</keyword>
<sequence>MFMKRTRQAHIAIEQEPDRIINFGRLKCVPSLCFQDDRDLFQIIIKHSISITYIKQAYFYNCKLRHNKVNTITKSKRPGCLNPVNICSSSSVPEVKR</sequence>
<reference evidence="1" key="1">
    <citation type="submission" date="2020-02" db="EMBL/GenBank/DDBJ databases">
        <title>Genome sequencing of the panga catfish, Pangasius djambal.</title>
        <authorList>
            <person name="Wen M."/>
            <person name="Zahm M."/>
            <person name="Roques C."/>
            <person name="Cabau C."/>
            <person name="Klopp C."/>
            <person name="Donnadieu C."/>
            <person name="Jouanno E."/>
            <person name="Avarre J.-C."/>
            <person name="Campet M."/>
            <person name="Ha T."/>
            <person name="Dugue R."/>
            <person name="Lampietro C."/>
            <person name="Louis A."/>
            <person name="Herpin A."/>
            <person name="Echchiki A."/>
            <person name="Berthelot C."/>
            <person name="Parey E."/>
            <person name="Roest-Crollius H."/>
            <person name="Braasch I."/>
            <person name="Postlethwait J.H."/>
            <person name="Bobe J."/>
            <person name="Montfort J."/>
            <person name="Bouchez O."/>
            <person name="Begum T."/>
            <person name="Schartl M."/>
            <person name="Gustiano R."/>
            <person name="Guiguen Y."/>
        </authorList>
    </citation>
    <scope>NUCLEOTIDE SEQUENCE</scope>
    <source>
        <strain evidence="1">Pdj_M5554</strain>
    </source>
</reference>
<evidence type="ECO:0000313" key="2">
    <source>
        <dbReference type="Proteomes" id="UP000830395"/>
    </source>
</evidence>
<proteinExistence type="predicted"/>
<accession>A0ACC5YM47</accession>
<name>A0ACC5YM47_9TELE</name>
<protein>
    <submittedName>
        <fullName evidence="1">Uncharacterized protein</fullName>
    </submittedName>
</protein>